<comment type="function">
    <text evidence="6">Functions as actin-binding component of the Arp2/3 complex which is involved in regulation of actin polymerization and together with an activating nucleation-promoting factor (NPF) mediates the formation of branched actin networks. Seems to contact the mother actin filament.</text>
</comment>
<dbReference type="InterPro" id="IPR008384">
    <property type="entry name" value="ARPC4"/>
</dbReference>
<reference evidence="9 10" key="1">
    <citation type="submission" date="2017-02" db="EMBL/GenBank/DDBJ databases">
        <title>Genomes of Trichoderma spp. with biocontrol activity.</title>
        <authorList>
            <person name="Gardiner D."/>
            <person name="Kazan K."/>
            <person name="Vos C."/>
            <person name="Harvey P."/>
        </authorList>
    </citation>
    <scope>NUCLEOTIDE SEQUENCE [LARGE SCALE GENOMIC DNA]</scope>
    <source>
        <strain evidence="9 10">Tr1</strain>
    </source>
</reference>
<dbReference type="PANTHER" id="PTHR22629:SF0">
    <property type="entry name" value="ACTIN-RELATED PROTEIN 2_3 COMPLEX SUBUNIT 4"/>
    <property type="match status" value="1"/>
</dbReference>
<dbReference type="AlphaFoldDB" id="A0A2K0TVC8"/>
<evidence type="ECO:0000256" key="2">
    <source>
        <dbReference type="ARBA" id="ARBA00005919"/>
    </source>
</evidence>
<evidence type="ECO:0000256" key="5">
    <source>
        <dbReference type="ARBA" id="ARBA00023212"/>
    </source>
</evidence>
<dbReference type="SUPFAM" id="SSF69645">
    <property type="entry name" value="Arp2/3 complex subunits"/>
    <property type="match status" value="1"/>
</dbReference>
<keyword evidence="5" id="KW-0206">Cytoskeleton</keyword>
<evidence type="ECO:0000313" key="10">
    <source>
        <dbReference type="Proteomes" id="UP000236290"/>
    </source>
</evidence>
<dbReference type="FunFam" id="3.30.1460.20:FF:000001">
    <property type="entry name" value="Actin-related protein 2/3 complex subunit 4"/>
    <property type="match status" value="1"/>
</dbReference>
<sequence length="232" mass="26064">MRHPNPADSLPVASPRNIESTPSPGAPDHNHSPRIASPAQHWPNPGHAAAFSSHGMPCPALPCPSQSLRPYLQCVRSSLTAALTLSDFASQTTERHNVPEIEAQTSPEVVLTPLVIARNENERVLIEPSINSVRISIKIKQADEIESILVHKFARFLTQRAEAFFILRRKPIPGYDISFLITNFHTEEMLKHKLVDFIIEFQEEVDKEISEMKLFLNARARFVAESFLTPFD</sequence>
<dbReference type="EMBL" id="MTYI01000187">
    <property type="protein sequence ID" value="PNP49456.1"/>
    <property type="molecule type" value="Genomic_DNA"/>
</dbReference>
<dbReference type="PANTHER" id="PTHR22629">
    <property type="entry name" value="ARP2/3 COMPLEX 20 KD SUBUNIT"/>
    <property type="match status" value="1"/>
</dbReference>
<dbReference type="Proteomes" id="UP000236290">
    <property type="component" value="Unassembled WGS sequence"/>
</dbReference>
<feature type="region of interest" description="Disordered" evidence="8">
    <location>
        <begin position="1"/>
        <end position="48"/>
    </location>
</feature>
<dbReference type="GO" id="GO:0005885">
    <property type="term" value="C:Arp2/3 protein complex"/>
    <property type="evidence" value="ECO:0007669"/>
    <property type="project" value="InterPro"/>
</dbReference>
<dbReference type="GO" id="GO:0034314">
    <property type="term" value="P:Arp2/3 complex-mediated actin nucleation"/>
    <property type="evidence" value="ECO:0007669"/>
    <property type="project" value="InterPro"/>
</dbReference>
<comment type="similarity">
    <text evidence="2">Belongs to the ARPC4 family.</text>
</comment>
<comment type="subcellular location">
    <subcellularLocation>
        <location evidence="1">Cytoplasm</location>
        <location evidence="1">Cytoskeleton</location>
    </subcellularLocation>
</comment>
<dbReference type="GO" id="GO:0051015">
    <property type="term" value="F:actin filament binding"/>
    <property type="evidence" value="ECO:0007669"/>
    <property type="project" value="TreeGrafter"/>
</dbReference>
<evidence type="ECO:0000256" key="6">
    <source>
        <dbReference type="ARBA" id="ARBA00054835"/>
    </source>
</evidence>
<evidence type="ECO:0000256" key="1">
    <source>
        <dbReference type="ARBA" id="ARBA00004245"/>
    </source>
</evidence>
<comment type="caution">
    <text evidence="9">The sequence shown here is derived from an EMBL/GenBank/DDBJ whole genome shotgun (WGS) entry which is preliminary data.</text>
</comment>
<evidence type="ECO:0000256" key="3">
    <source>
        <dbReference type="ARBA" id="ARBA00022490"/>
    </source>
</evidence>
<name>A0A2K0TVC8_TRIHA</name>
<evidence type="ECO:0000256" key="8">
    <source>
        <dbReference type="SAM" id="MobiDB-lite"/>
    </source>
</evidence>
<organism evidence="9 10">
    <name type="scientific">Trichoderma harzianum</name>
    <name type="common">Hypocrea lixii</name>
    <dbReference type="NCBI Taxonomy" id="5544"/>
    <lineage>
        <taxon>Eukaryota</taxon>
        <taxon>Fungi</taxon>
        <taxon>Dikarya</taxon>
        <taxon>Ascomycota</taxon>
        <taxon>Pezizomycotina</taxon>
        <taxon>Sordariomycetes</taxon>
        <taxon>Hypocreomycetidae</taxon>
        <taxon>Hypocreales</taxon>
        <taxon>Hypocreaceae</taxon>
        <taxon>Trichoderma</taxon>
    </lineage>
</organism>
<dbReference type="Pfam" id="PF05856">
    <property type="entry name" value="ARPC4"/>
    <property type="match status" value="1"/>
</dbReference>
<proteinExistence type="inferred from homology"/>
<dbReference type="InterPro" id="IPR034666">
    <property type="entry name" value="ARPC2/4"/>
</dbReference>
<gene>
    <name evidence="9" type="ORF">THARTR1_09778</name>
</gene>
<dbReference type="GO" id="GO:0030041">
    <property type="term" value="P:actin filament polymerization"/>
    <property type="evidence" value="ECO:0007669"/>
    <property type="project" value="InterPro"/>
</dbReference>
<evidence type="ECO:0000313" key="9">
    <source>
        <dbReference type="EMBL" id="PNP49456.1"/>
    </source>
</evidence>
<evidence type="ECO:0000256" key="7">
    <source>
        <dbReference type="ARBA" id="ARBA00082270"/>
    </source>
</evidence>
<evidence type="ECO:0000256" key="4">
    <source>
        <dbReference type="ARBA" id="ARBA00023203"/>
    </source>
</evidence>
<dbReference type="OrthoDB" id="336240at2759"/>
<accession>A0A2K0TVC8</accession>
<keyword evidence="3" id="KW-0963">Cytoplasm</keyword>
<keyword evidence="4" id="KW-0009">Actin-binding</keyword>
<dbReference type="Gene3D" id="3.30.1460.20">
    <property type="match status" value="1"/>
</dbReference>
<protein>
    <recommendedName>
        <fullName evidence="7">Arp2/3 complex 20 kDa</fullName>
    </recommendedName>
</protein>